<evidence type="ECO:0000313" key="2">
    <source>
        <dbReference type="Proteomes" id="UP000008672"/>
    </source>
</evidence>
<reference evidence="2" key="1">
    <citation type="submission" date="2011-08" db="EMBL/GenBank/DDBJ databases">
        <title>The draft genome of Latimeria chalumnae.</title>
        <authorList>
            <person name="Di Palma F."/>
            <person name="Alfoldi J."/>
            <person name="Johnson J."/>
            <person name="Berlin A."/>
            <person name="Gnerre S."/>
            <person name="Jaffe D."/>
            <person name="MacCallum I."/>
            <person name="Young S."/>
            <person name="Walker B.J."/>
            <person name="Lander E."/>
            <person name="Lindblad-Toh K."/>
        </authorList>
    </citation>
    <scope>NUCLEOTIDE SEQUENCE [LARGE SCALE GENOMIC DNA]</scope>
    <source>
        <strain evidence="2">Wild caught</strain>
    </source>
</reference>
<organism evidence="1 2">
    <name type="scientific">Latimeria chalumnae</name>
    <name type="common">Coelacanth</name>
    <dbReference type="NCBI Taxonomy" id="7897"/>
    <lineage>
        <taxon>Eukaryota</taxon>
        <taxon>Metazoa</taxon>
        <taxon>Chordata</taxon>
        <taxon>Craniata</taxon>
        <taxon>Vertebrata</taxon>
        <taxon>Euteleostomi</taxon>
        <taxon>Coelacanthiformes</taxon>
        <taxon>Coelacanthidae</taxon>
        <taxon>Latimeria</taxon>
    </lineage>
</organism>
<accession>H2ZUB6</accession>
<dbReference type="InParanoid" id="H2ZUB6"/>
<dbReference type="EMBL" id="AFYH01268803">
    <property type="status" value="NOT_ANNOTATED_CDS"/>
    <property type="molecule type" value="Genomic_DNA"/>
</dbReference>
<dbReference type="GeneTree" id="ENSGT00390000009358"/>
<dbReference type="eggNOG" id="KOG1947">
    <property type="taxonomic scope" value="Eukaryota"/>
</dbReference>
<dbReference type="Gene3D" id="3.80.10.10">
    <property type="entry name" value="Ribonuclease Inhibitor"/>
    <property type="match status" value="2"/>
</dbReference>
<dbReference type="InterPro" id="IPR032675">
    <property type="entry name" value="LRR_dom_sf"/>
</dbReference>
<dbReference type="STRING" id="7897.ENSLACP00000000987"/>
<dbReference type="Proteomes" id="UP000008672">
    <property type="component" value="Unassembled WGS sequence"/>
</dbReference>
<sequence>MLNLVWFPKTRKADQSRAGFTDLEELCLATSIESFVSDDVILRILRSSTRLRTLDLRGCFRVSSTLLKQLPCEDLEHLYLGLYCESFNYNLLCDELKSEPITMKWGSTLRDLDITGRRCPQEDLERSMKRLVGSGRNQTLHSLSVACTKISQDTVCAILMGCPILRHLNLTSCRSLPRGWKKVHRGENEIQKLRNQIQDN</sequence>
<reference evidence="1" key="3">
    <citation type="submission" date="2025-09" db="UniProtKB">
        <authorList>
            <consortium name="Ensembl"/>
        </authorList>
    </citation>
    <scope>IDENTIFICATION</scope>
</reference>
<protein>
    <submittedName>
        <fullName evidence="1">Uncharacterized protein</fullName>
    </submittedName>
</protein>
<dbReference type="HOGENOM" id="CLU_1389766_0_0_1"/>
<dbReference type="Ensembl" id="ENSLACT00000000996.1">
    <property type="protein sequence ID" value="ENSLACP00000000987.1"/>
    <property type="gene ID" value="ENSLACG00000000882.1"/>
</dbReference>
<dbReference type="SUPFAM" id="SSF52047">
    <property type="entry name" value="RNI-like"/>
    <property type="match status" value="1"/>
</dbReference>
<proteinExistence type="predicted"/>
<reference evidence="1" key="2">
    <citation type="submission" date="2025-08" db="UniProtKB">
        <authorList>
            <consortium name="Ensembl"/>
        </authorList>
    </citation>
    <scope>IDENTIFICATION</scope>
</reference>
<dbReference type="AlphaFoldDB" id="H2ZUB6"/>
<dbReference type="EMBL" id="AFYH01268804">
    <property type="status" value="NOT_ANNOTATED_CDS"/>
    <property type="molecule type" value="Genomic_DNA"/>
</dbReference>
<evidence type="ECO:0000313" key="1">
    <source>
        <dbReference type="Ensembl" id="ENSLACP00000000987.1"/>
    </source>
</evidence>
<dbReference type="OMA" id="IHTYTFI"/>
<name>H2ZUB6_LATCH</name>
<keyword evidence="2" id="KW-1185">Reference proteome</keyword>